<feature type="compositionally biased region" description="Low complexity" evidence="1">
    <location>
        <begin position="34"/>
        <end position="46"/>
    </location>
</feature>
<accession>A0AAU1LSH6</accession>
<keyword evidence="2" id="KW-0732">Signal</keyword>
<evidence type="ECO:0000256" key="1">
    <source>
        <dbReference type="SAM" id="MobiDB-lite"/>
    </source>
</evidence>
<dbReference type="InterPro" id="IPR044058">
    <property type="entry name" value="Lipoprotein_23"/>
</dbReference>
<evidence type="ECO:0000313" key="3">
    <source>
        <dbReference type="EMBL" id="WTQ74169.1"/>
    </source>
</evidence>
<reference evidence="3" key="1">
    <citation type="submission" date="2022-10" db="EMBL/GenBank/DDBJ databases">
        <title>The complete genomes of actinobacterial strains from the NBC collection.</title>
        <authorList>
            <person name="Joergensen T.S."/>
            <person name="Alvarez Arevalo M."/>
            <person name="Sterndorff E.B."/>
            <person name="Faurdal D."/>
            <person name="Vuksanovic O."/>
            <person name="Mourched A.-S."/>
            <person name="Charusanti P."/>
            <person name="Shaw S."/>
            <person name="Blin K."/>
            <person name="Weber T."/>
        </authorList>
    </citation>
    <scope>NUCLEOTIDE SEQUENCE</scope>
    <source>
        <strain evidence="3">NBC_00148</strain>
    </source>
</reference>
<feature type="signal peptide" evidence="2">
    <location>
        <begin position="1"/>
        <end position="20"/>
    </location>
</feature>
<keyword evidence="3" id="KW-0449">Lipoprotein</keyword>
<evidence type="ECO:0000256" key="2">
    <source>
        <dbReference type="SAM" id="SignalP"/>
    </source>
</evidence>
<dbReference type="Pfam" id="PF18966">
    <property type="entry name" value="Lipoprotein_23"/>
    <property type="match status" value="1"/>
</dbReference>
<dbReference type="EMBL" id="CP108169">
    <property type="protein sequence ID" value="WTQ74169.1"/>
    <property type="molecule type" value="Genomic_DNA"/>
</dbReference>
<dbReference type="PROSITE" id="PS51257">
    <property type="entry name" value="PROKAR_LIPOPROTEIN"/>
    <property type="match status" value="1"/>
</dbReference>
<gene>
    <name evidence="3" type="ORF">OG222_14140</name>
</gene>
<protein>
    <submittedName>
        <fullName evidence="3">Lipoprotein</fullName>
    </submittedName>
</protein>
<organism evidence="3">
    <name type="scientific">Streptomyces sp. NBC_00148</name>
    <dbReference type="NCBI Taxonomy" id="2903626"/>
    <lineage>
        <taxon>Bacteria</taxon>
        <taxon>Bacillati</taxon>
        <taxon>Actinomycetota</taxon>
        <taxon>Actinomycetes</taxon>
        <taxon>Kitasatosporales</taxon>
        <taxon>Streptomycetaceae</taxon>
        <taxon>Streptomyces</taxon>
    </lineage>
</organism>
<feature type="chain" id="PRO_5043860689" evidence="2">
    <location>
        <begin position="21"/>
        <end position="219"/>
    </location>
</feature>
<proteinExistence type="predicted"/>
<sequence length="219" mass="21734">MMRGAVRALIPAAVAALALAGCSSSSGGGDGADPGKNGDSAPSKAAGSAAGSAAAAKGVTLGGAGSPCELPVTFDLAADWKPQAVTVEPGSDLAALGEQGPVTMVCEVDAKPAGNIGYLRVWQGKASGDTPRAVLEAFVKADPNAGEATYTEAEAGPLPAAEVGYTVSGELLDEPKTEHAFAVTTPEGPVVVHLGGLDSQEHQEMLPAYELAKKTLKLG</sequence>
<dbReference type="AlphaFoldDB" id="A0AAU1LSH6"/>
<name>A0AAU1LSH6_9ACTN</name>
<feature type="region of interest" description="Disordered" evidence="1">
    <location>
        <begin position="26"/>
        <end position="46"/>
    </location>
</feature>